<dbReference type="PANTHER" id="PTHR43861">
    <property type="entry name" value="TRANS-ACONITATE 2-METHYLTRANSFERASE-RELATED"/>
    <property type="match status" value="1"/>
</dbReference>
<dbReference type="InterPro" id="IPR041698">
    <property type="entry name" value="Methyltransf_25"/>
</dbReference>
<gene>
    <name evidence="4" type="ORF">C2E21_6395</name>
</gene>
<dbReference type="CDD" id="cd02440">
    <property type="entry name" value="AdoMet_MTases"/>
    <property type="match status" value="1"/>
</dbReference>
<evidence type="ECO:0000313" key="4">
    <source>
        <dbReference type="EMBL" id="PRW45022.1"/>
    </source>
</evidence>
<evidence type="ECO:0000256" key="1">
    <source>
        <dbReference type="ARBA" id="ARBA00022603"/>
    </source>
</evidence>
<organism evidence="4 5">
    <name type="scientific">Chlorella sorokiniana</name>
    <name type="common">Freshwater green alga</name>
    <dbReference type="NCBI Taxonomy" id="3076"/>
    <lineage>
        <taxon>Eukaryota</taxon>
        <taxon>Viridiplantae</taxon>
        <taxon>Chlorophyta</taxon>
        <taxon>core chlorophytes</taxon>
        <taxon>Trebouxiophyceae</taxon>
        <taxon>Chlorellales</taxon>
        <taxon>Chlorellaceae</taxon>
        <taxon>Chlorella clade</taxon>
        <taxon>Chlorella</taxon>
    </lineage>
</organism>
<evidence type="ECO:0000313" key="5">
    <source>
        <dbReference type="Proteomes" id="UP000239899"/>
    </source>
</evidence>
<proteinExistence type="predicted"/>
<keyword evidence="1" id="KW-0489">Methyltransferase</keyword>
<evidence type="ECO:0000259" key="3">
    <source>
        <dbReference type="Pfam" id="PF13649"/>
    </source>
</evidence>
<evidence type="ECO:0000256" key="2">
    <source>
        <dbReference type="ARBA" id="ARBA00022679"/>
    </source>
</evidence>
<dbReference type="EMBL" id="LHPG02000012">
    <property type="protein sequence ID" value="PRW45022.1"/>
    <property type="molecule type" value="Genomic_DNA"/>
</dbReference>
<dbReference type="GO" id="GO:0008168">
    <property type="term" value="F:methyltransferase activity"/>
    <property type="evidence" value="ECO:0007669"/>
    <property type="project" value="UniProtKB-KW"/>
</dbReference>
<accession>A0A2P6TL48</accession>
<sequence>MSPTEAAVQEAVLPAGDGGSAGACEALQSQADDSVAIFQQNWQVYQKMLAVDFLYHKTLYRAAQEVLLSHWGSGSTPASTQQQPPLAMLDLGCGDAQQVAAMLARCGAPSGALRLASYTGVDMSPPALAIAQQNLTFLQPACAVSLLQHDMTTFVEACPPGQYDLVFASFAVHHLSLEGKARFLAHAARCLRPGGAFVLVDIFLRQGEERGPFVARFRAYMQEAVDAGIIDADEAATVMGHIEPFDFPETVPTYQHMAAEAGFAAADCLHTDPREFSRLMVLRTAAEQ</sequence>
<feature type="domain" description="Methyltransferase" evidence="3">
    <location>
        <begin position="89"/>
        <end position="195"/>
    </location>
</feature>
<dbReference type="Gene3D" id="3.40.50.150">
    <property type="entry name" value="Vaccinia Virus protein VP39"/>
    <property type="match status" value="1"/>
</dbReference>
<dbReference type="PANTHER" id="PTHR43861:SF1">
    <property type="entry name" value="TRANS-ACONITATE 2-METHYLTRANSFERASE"/>
    <property type="match status" value="1"/>
</dbReference>
<comment type="caution">
    <text evidence="4">The sequence shown here is derived from an EMBL/GenBank/DDBJ whole genome shotgun (WGS) entry which is preliminary data.</text>
</comment>
<dbReference type="Proteomes" id="UP000239899">
    <property type="component" value="Unassembled WGS sequence"/>
</dbReference>
<dbReference type="OrthoDB" id="508371at2759"/>
<keyword evidence="2" id="KW-0808">Transferase</keyword>
<protein>
    <submittedName>
        <fullName evidence="4">Ubiquinone biosynthesis</fullName>
    </submittedName>
</protein>
<dbReference type="GO" id="GO:0032259">
    <property type="term" value="P:methylation"/>
    <property type="evidence" value="ECO:0007669"/>
    <property type="project" value="UniProtKB-KW"/>
</dbReference>
<dbReference type="SUPFAM" id="SSF53335">
    <property type="entry name" value="S-adenosyl-L-methionine-dependent methyltransferases"/>
    <property type="match status" value="1"/>
</dbReference>
<dbReference type="InterPro" id="IPR029063">
    <property type="entry name" value="SAM-dependent_MTases_sf"/>
</dbReference>
<dbReference type="AlphaFoldDB" id="A0A2P6TL48"/>
<name>A0A2P6TL48_CHLSO</name>
<keyword evidence="5" id="KW-1185">Reference proteome</keyword>
<dbReference type="Pfam" id="PF13649">
    <property type="entry name" value="Methyltransf_25"/>
    <property type="match status" value="1"/>
</dbReference>
<keyword evidence="4" id="KW-0830">Ubiquinone</keyword>
<reference evidence="4 5" key="1">
    <citation type="journal article" date="2018" name="Plant J.">
        <title>Genome sequences of Chlorella sorokiniana UTEX 1602 and Micractinium conductrix SAG 241.80: implications to maltose excretion by a green alga.</title>
        <authorList>
            <person name="Arriola M.B."/>
            <person name="Velmurugan N."/>
            <person name="Zhang Y."/>
            <person name="Plunkett M.H."/>
            <person name="Hondzo H."/>
            <person name="Barney B.M."/>
        </authorList>
    </citation>
    <scope>NUCLEOTIDE SEQUENCE [LARGE SCALE GENOMIC DNA]</scope>
    <source>
        <strain evidence="5">UTEX 1602</strain>
    </source>
</reference>